<organism evidence="2 3">
    <name type="scientific">Mycobacterium deserti</name>
    <dbReference type="NCBI Taxonomy" id="2978347"/>
    <lineage>
        <taxon>Bacteria</taxon>
        <taxon>Bacillati</taxon>
        <taxon>Actinomycetota</taxon>
        <taxon>Actinomycetes</taxon>
        <taxon>Mycobacteriales</taxon>
        <taxon>Mycobacteriaceae</taxon>
        <taxon>Mycobacterium</taxon>
    </lineage>
</organism>
<dbReference type="RefSeq" id="WP_260992325.1">
    <property type="nucleotide sequence ID" value="NZ_JAODWD010000002.1"/>
</dbReference>
<comment type="caution">
    <text evidence="2">The sequence shown here is derived from an EMBL/GenBank/DDBJ whole genome shotgun (WGS) entry which is preliminary data.</text>
</comment>
<name>A0ABT2MB89_9MYCO</name>
<dbReference type="Gene3D" id="3.40.50.1820">
    <property type="entry name" value="alpha/beta hydrolase"/>
    <property type="match status" value="1"/>
</dbReference>
<protein>
    <submittedName>
        <fullName evidence="2">Alpha/beta fold hydrolase</fullName>
    </submittedName>
</protein>
<dbReference type="InterPro" id="IPR050471">
    <property type="entry name" value="AB_hydrolase"/>
</dbReference>
<gene>
    <name evidence="2" type="ORF">N4S67_07475</name>
</gene>
<keyword evidence="2" id="KW-0378">Hydrolase</keyword>
<dbReference type="GO" id="GO:0016787">
    <property type="term" value="F:hydrolase activity"/>
    <property type="evidence" value="ECO:0007669"/>
    <property type="project" value="UniProtKB-KW"/>
</dbReference>
<sequence>MDVRSGTAVCGEVELFYEDLGDPADPAVLLIMGVGAQLPMWPDGFCARLVERGLRVIRFDHRDTGLSTKLTGRRAEGSVYPRVLRYLVGRGSPVPYTLVDMAEDVRGLLDHLDVGRAHVVGASMGGMIAQVLAGRHPGRVLSLGLVMTSAGTPFSSVPRLRVIRLAFGAPAGDAPLEEKLAHEVRNISIINGPNFLPPVDHLRRRVQELRTRSDYPQGMLRQFDAILGTGNLLRYTRAITAPTVVIHGSQDPMVRPRNGRTVARAIADARYIVIDGMGHDLPEPVWRPVVETLTENFATTPARYRSTIRTA</sequence>
<evidence type="ECO:0000259" key="1">
    <source>
        <dbReference type="Pfam" id="PF00561"/>
    </source>
</evidence>
<accession>A0ABT2MB89</accession>
<feature type="domain" description="AB hydrolase-1" evidence="1">
    <location>
        <begin position="26"/>
        <end position="281"/>
    </location>
</feature>
<evidence type="ECO:0000313" key="2">
    <source>
        <dbReference type="EMBL" id="MCT7658261.1"/>
    </source>
</evidence>
<dbReference type="EMBL" id="JAODWD010000002">
    <property type="protein sequence ID" value="MCT7658261.1"/>
    <property type="molecule type" value="Genomic_DNA"/>
</dbReference>
<dbReference type="InterPro" id="IPR000073">
    <property type="entry name" value="AB_hydrolase_1"/>
</dbReference>
<dbReference type="Pfam" id="PF00561">
    <property type="entry name" value="Abhydrolase_1"/>
    <property type="match status" value="1"/>
</dbReference>
<reference evidence="3" key="1">
    <citation type="submission" date="2023-07" db="EMBL/GenBank/DDBJ databases">
        <authorList>
            <person name="Deng Y."/>
            <person name="Zhang Y.-Q."/>
        </authorList>
    </citation>
    <scope>NUCLEOTIDE SEQUENCE [LARGE SCALE GENOMIC DNA]</scope>
    <source>
        <strain evidence="3">CPCC 205710</strain>
    </source>
</reference>
<dbReference type="SUPFAM" id="SSF53474">
    <property type="entry name" value="alpha/beta-Hydrolases"/>
    <property type="match status" value="1"/>
</dbReference>
<evidence type="ECO:0000313" key="3">
    <source>
        <dbReference type="Proteomes" id="UP001206639"/>
    </source>
</evidence>
<dbReference type="Proteomes" id="UP001206639">
    <property type="component" value="Unassembled WGS sequence"/>
</dbReference>
<keyword evidence="3" id="KW-1185">Reference proteome</keyword>
<dbReference type="PANTHER" id="PTHR43433:SF5">
    <property type="entry name" value="AB HYDROLASE-1 DOMAIN-CONTAINING PROTEIN"/>
    <property type="match status" value="1"/>
</dbReference>
<dbReference type="InterPro" id="IPR029058">
    <property type="entry name" value="AB_hydrolase_fold"/>
</dbReference>
<dbReference type="PANTHER" id="PTHR43433">
    <property type="entry name" value="HYDROLASE, ALPHA/BETA FOLD FAMILY PROTEIN"/>
    <property type="match status" value="1"/>
</dbReference>
<proteinExistence type="predicted"/>